<evidence type="ECO:0000256" key="1">
    <source>
        <dbReference type="ARBA" id="ARBA00000707"/>
    </source>
</evidence>
<dbReference type="Pfam" id="PF12340">
    <property type="entry name" value="DUF3638"/>
    <property type="match status" value="1"/>
</dbReference>
<comment type="catalytic activity">
    <reaction evidence="1">
        <text>Thiol-dependent hydrolysis of ester, thioester, amide, peptide and isopeptide bonds formed by the C-terminal Gly of ubiquitin (a 76-residue protein attached to proteins as an intracellular targeting signal).</text>
        <dbReference type="EC" id="3.4.19.12"/>
    </reaction>
</comment>
<feature type="domain" description="DUF3638" evidence="9">
    <location>
        <begin position="1491"/>
        <end position="1722"/>
    </location>
</feature>
<evidence type="ECO:0000256" key="5">
    <source>
        <dbReference type="ARBA" id="ARBA00022801"/>
    </source>
</evidence>
<evidence type="ECO:0000259" key="10">
    <source>
        <dbReference type="Pfam" id="PF12359"/>
    </source>
</evidence>
<evidence type="ECO:0000256" key="4">
    <source>
        <dbReference type="ARBA" id="ARBA00022786"/>
    </source>
</evidence>
<feature type="coiled-coil region" evidence="7">
    <location>
        <begin position="265"/>
        <end position="292"/>
    </location>
</feature>
<evidence type="ECO:0000256" key="6">
    <source>
        <dbReference type="ARBA" id="ARBA00022807"/>
    </source>
</evidence>
<protein>
    <recommendedName>
        <fullName evidence="2">ubiquitinyl hydrolase 1</fullName>
        <ecNumber evidence="2">3.4.19.12</ecNumber>
    </recommendedName>
</protein>
<dbReference type="InterPro" id="IPR051346">
    <property type="entry name" value="OTU_Deubiquitinase"/>
</dbReference>
<dbReference type="EMBL" id="CP126209">
    <property type="protein sequence ID" value="WIA10561.1"/>
    <property type="molecule type" value="Genomic_DNA"/>
</dbReference>
<gene>
    <name evidence="11" type="ORF">OEZ85_010748</name>
</gene>
<evidence type="ECO:0000313" key="11">
    <source>
        <dbReference type="EMBL" id="WIA10561.1"/>
    </source>
</evidence>
<feature type="region of interest" description="Disordered" evidence="8">
    <location>
        <begin position="1186"/>
        <end position="1220"/>
    </location>
</feature>
<dbReference type="PANTHER" id="PTHR13367">
    <property type="entry name" value="UBIQUITIN THIOESTERASE"/>
    <property type="match status" value="1"/>
</dbReference>
<feature type="compositionally biased region" description="Low complexity" evidence="8">
    <location>
        <begin position="677"/>
        <end position="686"/>
    </location>
</feature>
<dbReference type="InterPro" id="IPR022099">
    <property type="entry name" value="DUF3638"/>
</dbReference>
<keyword evidence="7" id="KW-0175">Coiled coil</keyword>
<organism evidence="11 12">
    <name type="scientific">Tetradesmus obliquus</name>
    <name type="common">Green alga</name>
    <name type="synonym">Acutodesmus obliquus</name>
    <dbReference type="NCBI Taxonomy" id="3088"/>
    <lineage>
        <taxon>Eukaryota</taxon>
        <taxon>Viridiplantae</taxon>
        <taxon>Chlorophyta</taxon>
        <taxon>core chlorophytes</taxon>
        <taxon>Chlorophyceae</taxon>
        <taxon>CS clade</taxon>
        <taxon>Sphaeropleales</taxon>
        <taxon>Scenedesmaceae</taxon>
        <taxon>Tetradesmus</taxon>
    </lineage>
</organism>
<dbReference type="PANTHER" id="PTHR13367:SF33">
    <property type="entry name" value="P-LOOP CONTAINING NUCLEOSIDE TRIPHOSPHATE HYDROLASE PROTEIN"/>
    <property type="match status" value="1"/>
</dbReference>
<feature type="domain" description="DUF3645" evidence="10">
    <location>
        <begin position="1862"/>
        <end position="1892"/>
    </location>
</feature>
<reference evidence="11 12" key="1">
    <citation type="submission" date="2023-05" db="EMBL/GenBank/DDBJ databases">
        <title>A 100% complete, gapless, phased diploid assembly of the Scenedesmus obliquus UTEX 3031 genome.</title>
        <authorList>
            <person name="Biondi T.C."/>
            <person name="Hanschen E.R."/>
            <person name="Kwon T."/>
            <person name="Eng W."/>
            <person name="Kruse C.P.S."/>
            <person name="Koehler S.I."/>
            <person name="Kunde Y."/>
            <person name="Gleasner C.D."/>
            <person name="You Mak K.T."/>
            <person name="Polle J."/>
            <person name="Hovde B.T."/>
            <person name="Starkenburg S.R."/>
        </authorList>
    </citation>
    <scope>NUCLEOTIDE SEQUENCE [LARGE SCALE GENOMIC DNA]</scope>
    <source>
        <strain evidence="11 12">DOE0152z</strain>
    </source>
</reference>
<keyword evidence="3" id="KW-0645">Protease</keyword>
<feature type="region of interest" description="Disordered" evidence="8">
    <location>
        <begin position="662"/>
        <end position="687"/>
    </location>
</feature>
<keyword evidence="6" id="KW-0788">Thiol protease</keyword>
<feature type="region of interest" description="Disordered" evidence="8">
    <location>
        <begin position="515"/>
        <end position="535"/>
    </location>
</feature>
<dbReference type="EC" id="3.4.19.12" evidence="2"/>
<dbReference type="InterPro" id="IPR022105">
    <property type="entry name" value="DUF3645"/>
</dbReference>
<evidence type="ECO:0000313" key="12">
    <source>
        <dbReference type="Proteomes" id="UP001244341"/>
    </source>
</evidence>
<feature type="compositionally biased region" description="Low complexity" evidence="8">
    <location>
        <begin position="1189"/>
        <end position="1218"/>
    </location>
</feature>
<accession>A0ABY8TS20</accession>
<keyword evidence="12" id="KW-1185">Reference proteome</keyword>
<evidence type="ECO:0000256" key="8">
    <source>
        <dbReference type="SAM" id="MobiDB-lite"/>
    </source>
</evidence>
<name>A0ABY8TS20_TETOB</name>
<dbReference type="Proteomes" id="UP001244341">
    <property type="component" value="Chromosome 2b"/>
</dbReference>
<evidence type="ECO:0000256" key="3">
    <source>
        <dbReference type="ARBA" id="ARBA00022670"/>
    </source>
</evidence>
<keyword evidence="4" id="KW-0833">Ubl conjugation pathway</keyword>
<feature type="region of interest" description="Disordered" evidence="8">
    <location>
        <begin position="391"/>
        <end position="413"/>
    </location>
</feature>
<dbReference type="Pfam" id="PF12359">
    <property type="entry name" value="DUF3645"/>
    <property type="match status" value="1"/>
</dbReference>
<keyword evidence="5" id="KW-0378">Hydrolase</keyword>
<evidence type="ECO:0000259" key="9">
    <source>
        <dbReference type="Pfam" id="PF12340"/>
    </source>
</evidence>
<feature type="compositionally biased region" description="Basic and acidic residues" evidence="8">
    <location>
        <begin position="391"/>
        <end position="403"/>
    </location>
</feature>
<evidence type="ECO:0000256" key="2">
    <source>
        <dbReference type="ARBA" id="ARBA00012759"/>
    </source>
</evidence>
<proteinExistence type="predicted"/>
<evidence type="ECO:0000256" key="7">
    <source>
        <dbReference type="SAM" id="Coils"/>
    </source>
</evidence>
<sequence>MQQQQGLAAARDRAQANLRSLEIAASDQPSSSTFLQQLGQLKGLLSKASTAGSSKGGVLTNDVEAQHSLRSFERLLLSRAAAVFDAPALAADAVSALASTVDAYRVVLAGFKEGLAASCDGSHDGDEDGAASMSTASAAAAAAVAGLVAELRSREVLVQWAALCLTHQAAAEAHPLVRLYGVAVDWQDLRHLSLTDRAAVDAALGVCSYLKQHSRAGQELFHLSKQAPSLSFAEVFAFEDATMQAMLQAHEAAAAARMDEHWQEVQQQQQLAASLRVELQQQQDKLQHEERQPQYFRNYSRINSLQYSTANTRGALQDAEKPPPPVLQPLPRQQRLARQWLFFLHMPELLRHLARSSCLAQQLLLPQPLPSSSGWPGRVTGLAASIPEHYNNKQADRRYHTPSREYGGSNGGAGNVLSMSASSPPRQVGPEHLDSFSSREDGVWFPDSMSLRMAWNGSCCTADVTDAESAVGLGFFNPFATVSNDLTVHSFAAQMPASYSSLQWSLYQHGSLQQTAPDRGNQGLASQDEKPADMNQQLQQQIDVLVSQGPAEDTEGFEAALAELKAKQSRWRAMALLGFAAGPLYSADVGSMLRLMLLIKHGDVYQPDRPTAAELAALRVRCHDVMARRLPEIVRVLLQQPELLTAAAASILECLQQQPDGTPPPQLTWQQLDCHGSSSSSSSSSSGTAKVASFEAVGSDGHLYSINVLDGTLLFDGNPPGRLPNSILQHSLYLRTFGATNHEVRTTTDGQLETIRPIEGRFYRFNLPQATPQEQGQLVVTEIDPTQPSVGRLALQLLDPGADDGCGGWGNELPVRLRQMHSHWFDREHGIIILRPKDFQNHAPHFLIACNIAANLSSCAPSVTSSSTGGAVSAVYCCWPVPSHLQQRHWTAVLTQHAAELSARQLVLPDARSSQVLKVFSKFEAPEFIHVFTPGHCPSLLSRASSTQPVSAAASSSAPLLPATGQAAAGMVWQLPRCRLDFELAADGRVLSLEHRGYCLSNQQLLVSGSGQEAVYTLPELHQYLVLQSQPGSSSKSVSADQSDQLVLVPAGRVLAQRDSPGSTRTSSSIHVQLEPHCSAAVKVFKYSVHRRFGYLTASCATSRLQLAALYAASSTMLPEPRSQLTGAATAMQLVRHSWTNEPLSTEQQQHLQDISKLGGFLAPALKLLCYDLAASSSQLQHLHVPEPGSGAAARHAGAAPLSSQGSTLTAGAAASSQPVLDPDAATDYIKQARSQIPAGFPASPRLQLSPEEEAWLLHTGPLPLSRTAHTTPPWERFGAYAAIGSLPQLPIDASFVHKAEAALAALVQQPQKPHAQQLPAFPLPPLLDGSVPVATRMMDELKDSWECYQQHPAPDRLVPGALRKLSTGPYTLAAVRQHRVAAESHLLEQLALVDPGVVGEPGRAFRLLVESGVQPSPSPTDLLRLAWGPEAGFRAFNPFLSDKACGQLREGVLVWLQLCVLEDRMERVMALAAAGEEYMLLLIRELLTQRTWDVSRHPQWLVFEVEGGLQIRPAQHTLARTLLEGSGPEGLGPIAQLNMGEGKTRVILPMMALELADGKHLVRVIFLSQLLHEGRSHLQQHLTASVLGRKVFVMPFHRGIQVTPQALGAMKAALMYCQQVGGVLLMAPEHKNSLHLKQLELALAADSSSNSHSAGQQACVAQVLELLEGFPYFDILDESDEVLHHHRRQLVYAWGECIPLPALEARMEAVQSLLLLLSKLADAGAPELNREGLALKTGLAADRKPGSYCGLQLLSGEQLDASEGTILQLLAAALVADPPMQDELGWMRGFQKQGRLLVKMMTDRSKDAAAVIAREAALSALPDDKQHQLLAARGLLACGLLVHCLQSRHSVNHGVNRTPTAKKRLAVPFRAADLPAPRSEFSQADVAMVYTHLSYYNDGLSKAEFRQAVLMLLSRGPSEQAYHSNRWLAQGKACGSQDTRGCTVTFDAVDKVDPYNSQLMQSMWAYFSHNMEVVNFWLASCVLPRETKQYPSRLAASAWHLAQRPSQGRGLAGFSGTNDNHWLLPSQVQQVPLAGAPELQGTNGKMLDMLLRHGRYDTLLLPHDDAQATTPVWQLLLQQALERGVDAVIDVGALLAGVKLRSAAEYIMAHMPPGRYQGVTYFCSTAGCWVILDPVGRIAPKASSHPAEADTLALFDDARCRGADLKLRQRAVGLLTLSAGMQKDKLMQAAGRLRQLDRGQTLLLMGLPDISSKIAAAAAGRSSLGKQAPLPKPTAAAAQAPEMRAVLSWVMANTVDATLEGIAEAAQQGMQFAATYRGAPQGCVLPERLSVDELYAGRKGTDEECERELQQEEEEETEREVQVPAATAAAEASWAWRSALTASSASALQQAGCQMLQLPQAVLKLFAGAVMYGSLGQREQLHGLVTGKRGAAQELLAWRGRLHLLARSDLDRACNQQLPATQPE</sequence>